<proteinExistence type="predicted"/>
<sequence length="130" mass="14146">MSRNVLLIEDNEQNRYLATFLLEKNGYNVTAAFDGPGGVELAQTLRPDLVLLDIQLPGMDGYAVARALRRIEALQATPIIAVTSYAMVGDREKSLESGCNGYIEKPINPDTFVAEIERFVGPTSSSTPPS</sequence>
<feature type="modified residue" description="4-aspartylphosphate" evidence="3">
    <location>
        <position position="53"/>
    </location>
</feature>
<dbReference type="InterPro" id="IPR011006">
    <property type="entry name" value="CheY-like_superfamily"/>
</dbReference>
<evidence type="ECO:0000256" key="3">
    <source>
        <dbReference type="PROSITE-ProRule" id="PRU00169"/>
    </source>
</evidence>
<accession>A0A556QKF4</accession>
<name>A0A556QKF4_9BACT</name>
<dbReference type="Gene3D" id="3.40.50.2300">
    <property type="match status" value="1"/>
</dbReference>
<keyword evidence="1 3" id="KW-0597">Phosphoprotein</keyword>
<dbReference type="AlphaFoldDB" id="A0A556QKF4"/>
<dbReference type="PROSITE" id="PS50110">
    <property type="entry name" value="RESPONSE_REGULATORY"/>
    <property type="match status" value="1"/>
</dbReference>
<protein>
    <submittedName>
        <fullName evidence="5">Response regulator</fullName>
    </submittedName>
</protein>
<dbReference type="SMART" id="SM00448">
    <property type="entry name" value="REC"/>
    <property type="match status" value="1"/>
</dbReference>
<comment type="caution">
    <text evidence="5">The sequence shown here is derived from an EMBL/GenBank/DDBJ whole genome shotgun (WGS) entry which is preliminary data.</text>
</comment>
<dbReference type="PANTHER" id="PTHR45339">
    <property type="entry name" value="HYBRID SIGNAL TRANSDUCTION HISTIDINE KINASE J"/>
    <property type="match status" value="1"/>
</dbReference>
<organism evidence="5 6">
    <name type="scientific">Rariglobus hedericola</name>
    <dbReference type="NCBI Taxonomy" id="2597822"/>
    <lineage>
        <taxon>Bacteria</taxon>
        <taxon>Pseudomonadati</taxon>
        <taxon>Verrucomicrobiota</taxon>
        <taxon>Opitutia</taxon>
        <taxon>Opitutales</taxon>
        <taxon>Opitutaceae</taxon>
        <taxon>Rariglobus</taxon>
    </lineage>
</organism>
<dbReference type="EMBL" id="VMBG01000002">
    <property type="protein sequence ID" value="TSJ77082.1"/>
    <property type="molecule type" value="Genomic_DNA"/>
</dbReference>
<dbReference type="OrthoDB" id="9800897at2"/>
<dbReference type="RefSeq" id="WP_144230903.1">
    <property type="nucleotide sequence ID" value="NZ_CBCRVV010000011.1"/>
</dbReference>
<keyword evidence="6" id="KW-1185">Reference proteome</keyword>
<keyword evidence="2" id="KW-0902">Two-component regulatory system</keyword>
<dbReference type="InterPro" id="IPR001789">
    <property type="entry name" value="Sig_transdc_resp-reg_receiver"/>
</dbReference>
<evidence type="ECO:0000313" key="5">
    <source>
        <dbReference type="EMBL" id="TSJ77082.1"/>
    </source>
</evidence>
<feature type="domain" description="Response regulatory" evidence="4">
    <location>
        <begin position="4"/>
        <end position="120"/>
    </location>
</feature>
<evidence type="ECO:0000313" key="6">
    <source>
        <dbReference type="Proteomes" id="UP000315648"/>
    </source>
</evidence>
<evidence type="ECO:0000256" key="2">
    <source>
        <dbReference type="ARBA" id="ARBA00023012"/>
    </source>
</evidence>
<dbReference type="Proteomes" id="UP000315648">
    <property type="component" value="Unassembled WGS sequence"/>
</dbReference>
<reference evidence="5 6" key="1">
    <citation type="submission" date="2019-07" db="EMBL/GenBank/DDBJ databases">
        <title>Description of 53C-WASEF.</title>
        <authorList>
            <person name="Pitt A."/>
            <person name="Hahn M.W."/>
        </authorList>
    </citation>
    <scope>NUCLEOTIDE SEQUENCE [LARGE SCALE GENOMIC DNA]</scope>
    <source>
        <strain evidence="5 6">53C-WASEF</strain>
    </source>
</reference>
<evidence type="ECO:0000256" key="1">
    <source>
        <dbReference type="ARBA" id="ARBA00022553"/>
    </source>
</evidence>
<dbReference type="Pfam" id="PF00072">
    <property type="entry name" value="Response_reg"/>
    <property type="match status" value="1"/>
</dbReference>
<dbReference type="SUPFAM" id="SSF52172">
    <property type="entry name" value="CheY-like"/>
    <property type="match status" value="1"/>
</dbReference>
<evidence type="ECO:0000259" key="4">
    <source>
        <dbReference type="PROSITE" id="PS50110"/>
    </source>
</evidence>
<dbReference type="GO" id="GO:0000160">
    <property type="term" value="P:phosphorelay signal transduction system"/>
    <property type="evidence" value="ECO:0007669"/>
    <property type="project" value="UniProtKB-KW"/>
</dbReference>
<gene>
    <name evidence="5" type="ORF">FPL22_13345</name>
</gene>
<dbReference type="PANTHER" id="PTHR45339:SF1">
    <property type="entry name" value="HYBRID SIGNAL TRANSDUCTION HISTIDINE KINASE J"/>
    <property type="match status" value="1"/>
</dbReference>